<evidence type="ECO:0000313" key="2">
    <source>
        <dbReference type="Proteomes" id="UP000286931"/>
    </source>
</evidence>
<gene>
    <name evidence="1" type="ORF">EHYA_10170</name>
</gene>
<dbReference type="SUPFAM" id="SSF53756">
    <property type="entry name" value="UDP-Glycosyltransferase/glycogen phosphorylase"/>
    <property type="match status" value="1"/>
</dbReference>
<dbReference type="EMBL" id="BIFH01000063">
    <property type="protein sequence ID" value="GCE02393.1"/>
    <property type="molecule type" value="Genomic_DNA"/>
</dbReference>
<sequence>MSDRDSAVAAGVAIPDARQAAEDRGFIPPERLRRVVVTHTDVGEEMPHDPVEGTYTLHVAPAETVAVTTSVEASGTGVVRSLRVPVDPARTAELAAARAAVEALDGGGVIRGLRRMMAQRDLDAVRNRHRAEVERDATAWAARCARAYEPYVRAFAADAVPAPTPSPVLGIGPTNTAGQGHAWARAVERHLPGVRAESAALASANTLGHPTDRAIDTDDWLSTRWQLGRLAEVLDRYTHVLAECGMPAFGRLGGSWVDTDLAELRAAGIALGLVLYGSEVRDPAAHRARVEFSPFDPRYELTHALQAKVDRLLPILRGLEVPTFVATPDLIADVPDAVWLPAALDPATWHTETPVLTRERPVVVHVMAGPFLRGTARIEPTLRRLHDIGLIEYRRILNRPAAELPALFADADIVLDQFACGSYGMTSCQAMAAGRLTICYLHESATEHLPADLPIRAADPDSLAEVLEEIAAEPDAAREVASRGPAYVVEHHDGRRSARILADFLGVAAE</sequence>
<reference evidence="1 2" key="1">
    <citation type="submission" date="2018-12" db="EMBL/GenBank/DDBJ databases">
        <title>Draft genome sequence of Embleya hyalina NBRC 13850T.</title>
        <authorList>
            <person name="Komaki H."/>
            <person name="Hosoyama A."/>
            <person name="Kimura A."/>
            <person name="Ichikawa N."/>
            <person name="Tamura T."/>
        </authorList>
    </citation>
    <scope>NUCLEOTIDE SEQUENCE [LARGE SCALE GENOMIC DNA]</scope>
    <source>
        <strain evidence="1 2">NBRC 13850</strain>
    </source>
</reference>
<dbReference type="OrthoDB" id="3318784at2"/>
<evidence type="ECO:0000313" key="1">
    <source>
        <dbReference type="EMBL" id="GCE02393.1"/>
    </source>
</evidence>
<dbReference type="AlphaFoldDB" id="A0A401Z6C8"/>
<protein>
    <recommendedName>
        <fullName evidence="3">Glycosyl transferase family 1</fullName>
    </recommendedName>
</protein>
<dbReference type="Proteomes" id="UP000286931">
    <property type="component" value="Unassembled WGS sequence"/>
</dbReference>
<keyword evidence="2" id="KW-1185">Reference proteome</keyword>
<proteinExistence type="predicted"/>
<comment type="caution">
    <text evidence="1">The sequence shown here is derived from an EMBL/GenBank/DDBJ whole genome shotgun (WGS) entry which is preliminary data.</text>
</comment>
<dbReference type="Gene3D" id="3.40.50.2000">
    <property type="entry name" value="Glycogen Phosphorylase B"/>
    <property type="match status" value="1"/>
</dbReference>
<organism evidence="1 2">
    <name type="scientific">Embleya hyalina</name>
    <dbReference type="NCBI Taxonomy" id="516124"/>
    <lineage>
        <taxon>Bacteria</taxon>
        <taxon>Bacillati</taxon>
        <taxon>Actinomycetota</taxon>
        <taxon>Actinomycetes</taxon>
        <taxon>Kitasatosporales</taxon>
        <taxon>Streptomycetaceae</taxon>
        <taxon>Embleya</taxon>
    </lineage>
</organism>
<name>A0A401Z6C8_9ACTN</name>
<evidence type="ECO:0008006" key="3">
    <source>
        <dbReference type="Google" id="ProtNLM"/>
    </source>
</evidence>
<accession>A0A401Z6C8</accession>
<dbReference type="RefSeq" id="WP_126643884.1">
    <property type="nucleotide sequence ID" value="NZ_BIFH01000063.1"/>
</dbReference>